<dbReference type="GO" id="GO:0016747">
    <property type="term" value="F:acyltransferase activity, transferring groups other than amino-acyl groups"/>
    <property type="evidence" value="ECO:0007669"/>
    <property type="project" value="InterPro"/>
</dbReference>
<dbReference type="InterPro" id="IPR016181">
    <property type="entry name" value="Acyl_CoA_acyltransferase"/>
</dbReference>
<dbReference type="RefSeq" id="WP_114478433.1">
    <property type="nucleotide sequence ID" value="NZ_QPII01000004.1"/>
</dbReference>
<keyword evidence="3" id="KW-1185">Reference proteome</keyword>
<name>A0A368TZD3_9GAMM</name>
<dbReference type="Gene3D" id="3.40.630.30">
    <property type="match status" value="1"/>
</dbReference>
<dbReference type="SUPFAM" id="SSF55729">
    <property type="entry name" value="Acyl-CoA N-acyltransferases (Nat)"/>
    <property type="match status" value="1"/>
</dbReference>
<dbReference type="EMBL" id="QPII01000004">
    <property type="protein sequence ID" value="RCV90145.1"/>
    <property type="molecule type" value="Genomic_DNA"/>
</dbReference>
<evidence type="ECO:0000313" key="3">
    <source>
        <dbReference type="Proteomes" id="UP000252405"/>
    </source>
</evidence>
<evidence type="ECO:0000259" key="1">
    <source>
        <dbReference type="PROSITE" id="PS51186"/>
    </source>
</evidence>
<gene>
    <name evidence="2" type="ORF">DU505_07810</name>
</gene>
<dbReference type="InterPro" id="IPR051531">
    <property type="entry name" value="N-acetyltransferase"/>
</dbReference>
<dbReference type="OrthoDB" id="9801669at2"/>
<dbReference type="PROSITE" id="PS51186">
    <property type="entry name" value="GNAT"/>
    <property type="match status" value="1"/>
</dbReference>
<dbReference type="Pfam" id="PF13302">
    <property type="entry name" value="Acetyltransf_3"/>
    <property type="match status" value="1"/>
</dbReference>
<dbReference type="Proteomes" id="UP000252405">
    <property type="component" value="Unassembled WGS sequence"/>
</dbReference>
<accession>A0A368TZD3</accession>
<keyword evidence="2" id="KW-0808">Transferase</keyword>
<dbReference type="AlphaFoldDB" id="A0A368TZD3"/>
<dbReference type="PANTHER" id="PTHR43792">
    <property type="entry name" value="GNAT FAMILY, PUTATIVE (AFU_ORTHOLOGUE AFUA_3G00765)-RELATED-RELATED"/>
    <property type="match status" value="1"/>
</dbReference>
<organism evidence="2 3">
    <name type="scientific">Billgrantia montanilacus</name>
    <dbReference type="NCBI Taxonomy" id="2282305"/>
    <lineage>
        <taxon>Bacteria</taxon>
        <taxon>Pseudomonadati</taxon>
        <taxon>Pseudomonadota</taxon>
        <taxon>Gammaproteobacteria</taxon>
        <taxon>Oceanospirillales</taxon>
        <taxon>Halomonadaceae</taxon>
        <taxon>Billgrantia</taxon>
    </lineage>
</organism>
<protein>
    <submittedName>
        <fullName evidence="2">N-acetyltransferase</fullName>
    </submittedName>
</protein>
<dbReference type="PANTHER" id="PTHR43792:SF1">
    <property type="entry name" value="N-ACETYLTRANSFERASE DOMAIN-CONTAINING PROTEIN"/>
    <property type="match status" value="1"/>
</dbReference>
<comment type="caution">
    <text evidence="2">The sequence shown here is derived from an EMBL/GenBank/DDBJ whole genome shotgun (WGS) entry which is preliminary data.</text>
</comment>
<feature type="domain" description="N-acetyltransferase" evidence="1">
    <location>
        <begin position="61"/>
        <end position="215"/>
    </location>
</feature>
<proteinExistence type="predicted"/>
<evidence type="ECO:0000313" key="2">
    <source>
        <dbReference type="EMBL" id="RCV90145.1"/>
    </source>
</evidence>
<dbReference type="InterPro" id="IPR000182">
    <property type="entry name" value="GNAT_dom"/>
</dbReference>
<sequence length="215" mass="24412">MLPAWLDLESRPTSRIISLLCPELMSVVPDICTGKGEAMLPTNIVTTRLYLREPCVSDASRLFRAYTTDTEVSRYLVWRPHNAITEAVEFIAICIEAWGDRTHFPYVITLAGNEQEPIGMVEARPKGHTVDLGYVLARRFWGQGIMTEALVELTERCLAQPEYYRVQATCDVENLASARLLEKAGFSREGRLERYALHPNIGPEPRACFMYARCR</sequence>
<reference evidence="2 3" key="1">
    <citation type="submission" date="2018-07" db="EMBL/GenBank/DDBJ databases">
        <title>Halomonas montanilacus sp. nov., isolated from Lake Pengyan on Tibetan Plateau.</title>
        <authorList>
            <person name="Lu H."/>
            <person name="Xing P."/>
            <person name="Wu Q."/>
        </authorList>
    </citation>
    <scope>NUCLEOTIDE SEQUENCE [LARGE SCALE GENOMIC DNA]</scope>
    <source>
        <strain evidence="2 3">PYC7W</strain>
    </source>
</reference>